<dbReference type="InterPro" id="IPR020592">
    <property type="entry name" value="Ribosomal_bS16_CS"/>
</dbReference>
<name>A0A0D8J7T7_9BACT</name>
<dbReference type="AlphaFoldDB" id="A0A0D8J7T7"/>
<keyword evidence="2 3" id="KW-0687">Ribonucleoprotein</keyword>
<dbReference type="Pfam" id="PF00886">
    <property type="entry name" value="Ribosomal_S16"/>
    <property type="match status" value="1"/>
</dbReference>
<reference evidence="5 6" key="1">
    <citation type="submission" date="2014-09" db="EMBL/GenBank/DDBJ databases">
        <title>Draft Genome Sequence of Draconibacterium sp. JN14CK-3.</title>
        <authorList>
            <person name="Dong C."/>
            <person name="Lai Q."/>
            <person name="Shao Z."/>
        </authorList>
    </citation>
    <scope>NUCLEOTIDE SEQUENCE [LARGE SCALE GENOMIC DNA]</scope>
    <source>
        <strain evidence="5 6">JN14CK-3</strain>
    </source>
</reference>
<evidence type="ECO:0000313" key="5">
    <source>
        <dbReference type="EMBL" id="KJF43045.1"/>
    </source>
</evidence>
<dbReference type="NCBIfam" id="NF011094">
    <property type="entry name" value="PRK14521.1"/>
    <property type="match status" value="1"/>
</dbReference>
<dbReference type="GO" id="GO:0006412">
    <property type="term" value="P:translation"/>
    <property type="evidence" value="ECO:0007669"/>
    <property type="project" value="UniProtKB-UniRule"/>
</dbReference>
<organism evidence="5 6">
    <name type="scientific">Draconibacterium sediminis</name>
    <dbReference type="NCBI Taxonomy" id="1544798"/>
    <lineage>
        <taxon>Bacteria</taxon>
        <taxon>Pseudomonadati</taxon>
        <taxon>Bacteroidota</taxon>
        <taxon>Bacteroidia</taxon>
        <taxon>Marinilabiliales</taxon>
        <taxon>Prolixibacteraceae</taxon>
        <taxon>Draconibacterium</taxon>
    </lineage>
</organism>
<dbReference type="InterPro" id="IPR023803">
    <property type="entry name" value="Ribosomal_bS16_dom_sf"/>
</dbReference>
<feature type="region of interest" description="Disordered" evidence="4">
    <location>
        <begin position="158"/>
        <end position="201"/>
    </location>
</feature>
<dbReference type="GO" id="GO:0015935">
    <property type="term" value="C:small ribosomal subunit"/>
    <property type="evidence" value="ECO:0007669"/>
    <property type="project" value="TreeGrafter"/>
</dbReference>
<dbReference type="RefSeq" id="WP_045031615.1">
    <property type="nucleotide sequence ID" value="NZ_JRHC01000004.1"/>
</dbReference>
<dbReference type="PANTHER" id="PTHR12919">
    <property type="entry name" value="30S RIBOSOMAL PROTEIN S16"/>
    <property type="match status" value="1"/>
</dbReference>
<dbReference type="PANTHER" id="PTHR12919:SF20">
    <property type="entry name" value="SMALL RIBOSOMAL SUBUNIT PROTEIN BS16M"/>
    <property type="match status" value="1"/>
</dbReference>
<dbReference type="Gene3D" id="3.30.1320.10">
    <property type="match status" value="1"/>
</dbReference>
<evidence type="ECO:0000256" key="2">
    <source>
        <dbReference type="ARBA" id="ARBA00023274"/>
    </source>
</evidence>
<dbReference type="HAMAP" id="MF_00385">
    <property type="entry name" value="Ribosomal_bS16"/>
    <property type="match status" value="1"/>
</dbReference>
<evidence type="ECO:0000256" key="3">
    <source>
        <dbReference type="HAMAP-Rule" id="MF_00385"/>
    </source>
</evidence>
<protein>
    <recommendedName>
        <fullName evidence="3">Small ribosomal subunit protein bS16</fullName>
    </recommendedName>
</protein>
<accession>A0A0D8J7T7</accession>
<dbReference type="PATRIC" id="fig|1544798.3.peg.3531"/>
<dbReference type="Proteomes" id="UP000032544">
    <property type="component" value="Unassembled WGS sequence"/>
</dbReference>
<keyword evidence="1 3" id="KW-0689">Ribosomal protein</keyword>
<dbReference type="PROSITE" id="PS00732">
    <property type="entry name" value="RIBOSOMAL_S16"/>
    <property type="match status" value="1"/>
</dbReference>
<dbReference type="OrthoDB" id="9807878at2"/>
<evidence type="ECO:0000256" key="1">
    <source>
        <dbReference type="ARBA" id="ARBA00022980"/>
    </source>
</evidence>
<evidence type="ECO:0000256" key="4">
    <source>
        <dbReference type="SAM" id="MobiDB-lite"/>
    </source>
</evidence>
<sequence length="201" mass="22113">MPVKMRLARHGRKRYAYYHIVVADSRAPRDGRYIERIGTYNPNTDPATIDLDFDKAYDWLVKGAQPTDTVRAILSYKGVMYKKHLMGGVKKGAFDEAEAEKRLESWIAAKDAKIQAKIDRLAGNAAAEAEKQLEAEKKVNEERAAAIAAREAELAAEAQAAVKEAEAEAAAEEAEEEATAEVEETPEAEAETSEEEKGAES</sequence>
<dbReference type="NCBIfam" id="TIGR00002">
    <property type="entry name" value="S16"/>
    <property type="match status" value="1"/>
</dbReference>
<dbReference type="SUPFAM" id="SSF54565">
    <property type="entry name" value="Ribosomal protein S16"/>
    <property type="match status" value="1"/>
</dbReference>
<gene>
    <name evidence="3" type="primary">rpsP</name>
    <name evidence="5" type="ORF">LH29_16815</name>
</gene>
<keyword evidence="6" id="KW-1185">Reference proteome</keyword>
<feature type="compositionally biased region" description="Acidic residues" evidence="4">
    <location>
        <begin position="167"/>
        <end position="194"/>
    </location>
</feature>
<dbReference type="InterPro" id="IPR000307">
    <property type="entry name" value="Ribosomal_bS16"/>
</dbReference>
<comment type="similarity">
    <text evidence="3">Belongs to the bacterial ribosomal protein bS16 family.</text>
</comment>
<dbReference type="GO" id="GO:0005737">
    <property type="term" value="C:cytoplasm"/>
    <property type="evidence" value="ECO:0007669"/>
    <property type="project" value="UniProtKB-ARBA"/>
</dbReference>
<dbReference type="STRING" id="1544798.LH29_16815"/>
<dbReference type="EMBL" id="JRHC01000004">
    <property type="protein sequence ID" value="KJF43045.1"/>
    <property type="molecule type" value="Genomic_DNA"/>
</dbReference>
<dbReference type="GO" id="GO:0003735">
    <property type="term" value="F:structural constituent of ribosome"/>
    <property type="evidence" value="ECO:0007669"/>
    <property type="project" value="InterPro"/>
</dbReference>
<comment type="caution">
    <text evidence="5">The sequence shown here is derived from an EMBL/GenBank/DDBJ whole genome shotgun (WGS) entry which is preliminary data.</text>
</comment>
<proteinExistence type="inferred from homology"/>
<evidence type="ECO:0000313" key="6">
    <source>
        <dbReference type="Proteomes" id="UP000032544"/>
    </source>
</evidence>